<dbReference type="Proteomes" id="UP000653454">
    <property type="component" value="Unassembled WGS sequence"/>
</dbReference>
<keyword evidence="2" id="KW-1185">Reference proteome</keyword>
<sequence>MGARSTGFSSPLTMCAGLGCAGCLFSLATLPAALASFSSLSFSLTRVRKS</sequence>
<accession>A0A8S4D3F4</accession>
<proteinExistence type="predicted"/>
<protein>
    <submittedName>
        <fullName evidence="1">(diamondback moth) hypothetical protein</fullName>
    </submittedName>
</protein>
<dbReference type="PROSITE" id="PS51257">
    <property type="entry name" value="PROKAR_LIPOPROTEIN"/>
    <property type="match status" value="1"/>
</dbReference>
<organism evidence="1 2">
    <name type="scientific">Plutella xylostella</name>
    <name type="common">Diamondback moth</name>
    <name type="synonym">Plutella maculipennis</name>
    <dbReference type="NCBI Taxonomy" id="51655"/>
    <lineage>
        <taxon>Eukaryota</taxon>
        <taxon>Metazoa</taxon>
        <taxon>Ecdysozoa</taxon>
        <taxon>Arthropoda</taxon>
        <taxon>Hexapoda</taxon>
        <taxon>Insecta</taxon>
        <taxon>Pterygota</taxon>
        <taxon>Neoptera</taxon>
        <taxon>Endopterygota</taxon>
        <taxon>Lepidoptera</taxon>
        <taxon>Glossata</taxon>
        <taxon>Ditrysia</taxon>
        <taxon>Yponomeutoidea</taxon>
        <taxon>Plutellidae</taxon>
        <taxon>Plutella</taxon>
    </lineage>
</organism>
<comment type="caution">
    <text evidence="1">The sequence shown here is derived from an EMBL/GenBank/DDBJ whole genome shotgun (WGS) entry which is preliminary data.</text>
</comment>
<name>A0A8S4D3F4_PLUXY</name>
<dbReference type="EMBL" id="CAJHNJ030000002">
    <property type="protein sequence ID" value="CAG9091719.1"/>
    <property type="molecule type" value="Genomic_DNA"/>
</dbReference>
<dbReference type="AlphaFoldDB" id="A0A8S4D3F4"/>
<evidence type="ECO:0000313" key="1">
    <source>
        <dbReference type="EMBL" id="CAG9091719.1"/>
    </source>
</evidence>
<evidence type="ECO:0000313" key="2">
    <source>
        <dbReference type="Proteomes" id="UP000653454"/>
    </source>
</evidence>
<reference evidence="1" key="1">
    <citation type="submission" date="2020-11" db="EMBL/GenBank/DDBJ databases">
        <authorList>
            <person name="Whiteford S."/>
        </authorList>
    </citation>
    <scope>NUCLEOTIDE SEQUENCE</scope>
</reference>
<gene>
    <name evidence="1" type="ORF">PLXY2_LOCUS635</name>
</gene>